<dbReference type="GO" id="GO:0003677">
    <property type="term" value="F:DNA binding"/>
    <property type="evidence" value="ECO:0007669"/>
    <property type="project" value="InterPro"/>
</dbReference>
<dbReference type="Proteomes" id="UP000310576">
    <property type="component" value="Unassembled WGS sequence"/>
</dbReference>
<sequence length="509" mass="57358">MLSITPRPEQHNALNLLRREWSTKRTFCLYAPVGFGKTVIAAFIADGLINRGMRVLFVAPYTILIEQTITRFVQYGINPDEISVIWRNHPEYHPERLVQIASVDTLIRRELPTDIDLVIVDEAHIRRKTLLEFIKSTSAKVIGLSGTPFASWMGKYYETLIKPTTMRELIECGSLSNYEFYAPMSPNLNGVKKQATAYGYDYSETALSDIMGDNVLVGNIVQNWLKHGNNLPTICFCVNVKHANHIVIEFRKSGIQAEVMVAETPKDERELIIKRFESGMTKIIVNVGVLVAGFDSDVRCVIYARPTASEIRWIQSLGRGLRSAPGKDKCLIFDHSGTVHKLGFPDEIEYDELKSSTNGLKSAVNSEPKKIEKLPKECPSCHFMKPVGVYECPKCGFKPLVNDDVQTDDKRELAKLKGSKKRTFSAQDKQQIWSEIKGYQKERELAGKSLSDGWCAHTYKDYTGVFPRGLNDFAVEPSAPIRNFIRSKFIRFAKVKSQSAGHQAGARAI</sequence>
<dbReference type="GO" id="GO:0005829">
    <property type="term" value="C:cytosol"/>
    <property type="evidence" value="ECO:0007669"/>
    <property type="project" value="TreeGrafter"/>
</dbReference>
<feature type="domain" description="Helicase ATP-binding" evidence="1">
    <location>
        <begin position="18"/>
        <end position="166"/>
    </location>
</feature>
<dbReference type="GO" id="GO:0016787">
    <property type="term" value="F:hydrolase activity"/>
    <property type="evidence" value="ECO:0007669"/>
    <property type="project" value="InterPro"/>
</dbReference>
<dbReference type="EMBL" id="QXNG01000002">
    <property type="protein sequence ID" value="THA18025.1"/>
    <property type="molecule type" value="Genomic_DNA"/>
</dbReference>
<dbReference type="InterPro" id="IPR001650">
    <property type="entry name" value="Helicase_C-like"/>
</dbReference>
<dbReference type="InterPro" id="IPR050742">
    <property type="entry name" value="Helicase_Restrict-Modif_Enz"/>
</dbReference>
<evidence type="ECO:0000313" key="3">
    <source>
        <dbReference type="Proteomes" id="UP000310576"/>
    </source>
</evidence>
<keyword evidence="2" id="KW-0347">Helicase</keyword>
<dbReference type="Pfam" id="PF00271">
    <property type="entry name" value="Helicase_C"/>
    <property type="match status" value="1"/>
</dbReference>
<proteinExistence type="predicted"/>
<dbReference type="Gene3D" id="3.40.50.300">
    <property type="entry name" value="P-loop containing nucleotide triphosphate hydrolases"/>
    <property type="match status" value="2"/>
</dbReference>
<dbReference type="AlphaFoldDB" id="A0A4S2QNE4"/>
<dbReference type="PANTHER" id="PTHR47396:SF1">
    <property type="entry name" value="ATP-DEPENDENT HELICASE IRC3-RELATED"/>
    <property type="match status" value="1"/>
</dbReference>
<dbReference type="SUPFAM" id="SSF52540">
    <property type="entry name" value="P-loop containing nucleoside triphosphate hydrolases"/>
    <property type="match status" value="1"/>
</dbReference>
<dbReference type="PROSITE" id="PS51192">
    <property type="entry name" value="HELICASE_ATP_BIND_1"/>
    <property type="match status" value="1"/>
</dbReference>
<name>A0A4S2QNE4_9PAST</name>
<dbReference type="InterPro" id="IPR014001">
    <property type="entry name" value="Helicase_ATP-bd"/>
</dbReference>
<keyword evidence="2" id="KW-0547">Nucleotide-binding</keyword>
<gene>
    <name evidence="2" type="ORF">D3M76_00200</name>
</gene>
<organism evidence="2 3">
    <name type="scientific">Rodentibacter pneumotropicus</name>
    <dbReference type="NCBI Taxonomy" id="758"/>
    <lineage>
        <taxon>Bacteria</taxon>
        <taxon>Pseudomonadati</taxon>
        <taxon>Pseudomonadota</taxon>
        <taxon>Gammaproteobacteria</taxon>
        <taxon>Pasteurellales</taxon>
        <taxon>Pasteurellaceae</taxon>
        <taxon>Rodentibacter</taxon>
    </lineage>
</organism>
<keyword evidence="2" id="KW-0378">Hydrolase</keyword>
<dbReference type="PANTHER" id="PTHR47396">
    <property type="entry name" value="TYPE I RESTRICTION ENZYME ECOKI R PROTEIN"/>
    <property type="match status" value="1"/>
</dbReference>
<protein>
    <submittedName>
        <fullName evidence="2">DEAD/DEAH box helicase</fullName>
    </submittedName>
</protein>
<keyword evidence="2" id="KW-0067">ATP-binding</keyword>
<dbReference type="GO" id="GO:0005524">
    <property type="term" value="F:ATP binding"/>
    <property type="evidence" value="ECO:0007669"/>
    <property type="project" value="InterPro"/>
</dbReference>
<evidence type="ECO:0000259" key="1">
    <source>
        <dbReference type="PROSITE" id="PS51192"/>
    </source>
</evidence>
<accession>A0A4S2QNE4</accession>
<dbReference type="Pfam" id="PF04851">
    <property type="entry name" value="ResIII"/>
    <property type="match status" value="1"/>
</dbReference>
<dbReference type="SMART" id="SM00487">
    <property type="entry name" value="DEXDc"/>
    <property type="match status" value="1"/>
</dbReference>
<evidence type="ECO:0000313" key="2">
    <source>
        <dbReference type="EMBL" id="THA18025.1"/>
    </source>
</evidence>
<dbReference type="InterPro" id="IPR006935">
    <property type="entry name" value="Helicase/UvrB_N"/>
</dbReference>
<comment type="caution">
    <text evidence="2">The sequence shown here is derived from an EMBL/GenBank/DDBJ whole genome shotgun (WGS) entry which is preliminary data.</text>
</comment>
<dbReference type="GO" id="GO:0004386">
    <property type="term" value="F:helicase activity"/>
    <property type="evidence" value="ECO:0007669"/>
    <property type="project" value="UniProtKB-KW"/>
</dbReference>
<dbReference type="InterPro" id="IPR027417">
    <property type="entry name" value="P-loop_NTPase"/>
</dbReference>
<reference evidence="2 3" key="1">
    <citation type="journal article" date="2019" name="Vet. Microbiol.">
        <title>Development of multi locus sequence typing (MLST) of Rodentibacter pneumotropicus.</title>
        <authorList>
            <person name="Adhikary S."/>
            <person name="Bisgaard M."/>
            <person name="Boot R."/>
            <person name="Benga L."/>
            <person name="Nicklas W."/>
            <person name="Christensen H."/>
        </authorList>
    </citation>
    <scope>NUCLEOTIDE SEQUENCE [LARGE SCALE GENOMIC DNA]</scope>
    <source>
        <strain evidence="2 3">1596_07</strain>
    </source>
</reference>
<dbReference type="SMART" id="SM00490">
    <property type="entry name" value="HELICc"/>
    <property type="match status" value="1"/>
</dbReference>
<dbReference type="RefSeq" id="WP_136125559.1">
    <property type="nucleotide sequence ID" value="NZ_QXNG01000002.1"/>
</dbReference>